<dbReference type="AlphaFoldDB" id="A0A7W5FLL3"/>
<protein>
    <submittedName>
        <fullName evidence="2">DNA invertase Pin-like site-specific DNA recombinase</fullName>
    </submittedName>
</protein>
<proteinExistence type="predicted"/>
<dbReference type="RefSeq" id="WP_183597910.1">
    <property type="nucleotide sequence ID" value="NZ_JACHXK010000002.1"/>
</dbReference>
<dbReference type="GO" id="GO:0000150">
    <property type="term" value="F:DNA strand exchange activity"/>
    <property type="evidence" value="ECO:0007669"/>
    <property type="project" value="InterPro"/>
</dbReference>
<dbReference type="SMART" id="SM00857">
    <property type="entry name" value="Resolvase"/>
    <property type="match status" value="1"/>
</dbReference>
<sequence>MQEVMGKSLEAVVYIRNPNLLDNQLNVCADFVEVNDLETKRIFMDSSEDEQEWPQFNALKDYIETHPNTVVVTSSTGRISRDKTDMYNLLDFLKSNKCHLVCIEEKMDTTILWDEIIE</sequence>
<reference evidence="2 3" key="1">
    <citation type="submission" date="2020-08" db="EMBL/GenBank/DDBJ databases">
        <title>Genomic Encyclopedia of Type Strains, Phase III (KMG-III): the genomes of soil and plant-associated and newly described type strains.</title>
        <authorList>
            <person name="Whitman W."/>
        </authorList>
    </citation>
    <scope>NUCLEOTIDE SEQUENCE [LARGE SCALE GENOMIC DNA]</scope>
    <source>
        <strain evidence="2 3">CECT 5862</strain>
    </source>
</reference>
<accession>A0A7W5FLL3</accession>
<feature type="domain" description="Resolvase/invertase-type recombinase catalytic" evidence="1">
    <location>
        <begin position="11"/>
        <end position="116"/>
    </location>
</feature>
<evidence type="ECO:0000313" key="3">
    <source>
        <dbReference type="Proteomes" id="UP000570361"/>
    </source>
</evidence>
<dbReference type="Gene3D" id="3.40.50.1390">
    <property type="entry name" value="Resolvase, N-terminal catalytic domain"/>
    <property type="match status" value="1"/>
</dbReference>
<dbReference type="Pfam" id="PF00239">
    <property type="entry name" value="Resolvase"/>
    <property type="match status" value="1"/>
</dbReference>
<dbReference type="SUPFAM" id="SSF53041">
    <property type="entry name" value="Resolvase-like"/>
    <property type="match status" value="1"/>
</dbReference>
<keyword evidence="3" id="KW-1185">Reference proteome</keyword>
<dbReference type="InterPro" id="IPR006119">
    <property type="entry name" value="Resolv_N"/>
</dbReference>
<evidence type="ECO:0000313" key="2">
    <source>
        <dbReference type="EMBL" id="MBB3109122.1"/>
    </source>
</evidence>
<gene>
    <name evidence="2" type="ORF">FHS18_001174</name>
</gene>
<name>A0A7W5FLL3_9BACL</name>
<dbReference type="InterPro" id="IPR036162">
    <property type="entry name" value="Resolvase-like_N_sf"/>
</dbReference>
<organism evidence="2 3">
    <name type="scientific">Paenibacillus phyllosphaerae</name>
    <dbReference type="NCBI Taxonomy" id="274593"/>
    <lineage>
        <taxon>Bacteria</taxon>
        <taxon>Bacillati</taxon>
        <taxon>Bacillota</taxon>
        <taxon>Bacilli</taxon>
        <taxon>Bacillales</taxon>
        <taxon>Paenibacillaceae</taxon>
        <taxon>Paenibacillus</taxon>
    </lineage>
</organism>
<dbReference type="GO" id="GO:0003677">
    <property type="term" value="F:DNA binding"/>
    <property type="evidence" value="ECO:0007669"/>
    <property type="project" value="InterPro"/>
</dbReference>
<comment type="caution">
    <text evidence="2">The sequence shown here is derived from an EMBL/GenBank/DDBJ whole genome shotgun (WGS) entry which is preliminary data.</text>
</comment>
<evidence type="ECO:0000259" key="1">
    <source>
        <dbReference type="SMART" id="SM00857"/>
    </source>
</evidence>
<dbReference type="EMBL" id="JACHXK010000002">
    <property type="protein sequence ID" value="MBB3109122.1"/>
    <property type="molecule type" value="Genomic_DNA"/>
</dbReference>
<dbReference type="Proteomes" id="UP000570361">
    <property type="component" value="Unassembled WGS sequence"/>
</dbReference>